<dbReference type="Proteomes" id="UP000477083">
    <property type="component" value="Unassembled WGS sequence"/>
</dbReference>
<dbReference type="PANTHER" id="PTHR11941">
    <property type="entry name" value="ENOYL-COA HYDRATASE-RELATED"/>
    <property type="match status" value="1"/>
</dbReference>
<dbReference type="OrthoDB" id="9802898at2"/>
<dbReference type="RefSeq" id="WP_161348471.1">
    <property type="nucleotide sequence ID" value="NZ_BMGW01000015.1"/>
</dbReference>
<gene>
    <name evidence="1" type="ORF">GS660_18505</name>
</gene>
<keyword evidence="2" id="KW-1185">Reference proteome</keyword>
<dbReference type="InterPro" id="IPR029045">
    <property type="entry name" value="ClpP/crotonase-like_dom_sf"/>
</dbReference>
<evidence type="ECO:0000313" key="1">
    <source>
        <dbReference type="EMBL" id="MZQ91086.1"/>
    </source>
</evidence>
<name>A0A6L8VMR9_9RHOB</name>
<protein>
    <recommendedName>
        <fullName evidence="3">Enoyl-CoA hydratase/isomerase family protein</fullName>
    </recommendedName>
</protein>
<dbReference type="GO" id="GO:0003824">
    <property type="term" value="F:catalytic activity"/>
    <property type="evidence" value="ECO:0007669"/>
    <property type="project" value="UniProtKB-ARBA"/>
</dbReference>
<dbReference type="Gene3D" id="3.90.226.10">
    <property type="entry name" value="2-enoyl-CoA Hydratase, Chain A, domain 1"/>
    <property type="match status" value="1"/>
</dbReference>
<dbReference type="Pfam" id="PF00378">
    <property type="entry name" value="ECH_1"/>
    <property type="match status" value="1"/>
</dbReference>
<dbReference type="PANTHER" id="PTHR11941:SF54">
    <property type="entry name" value="ENOYL-COA HYDRATASE, MITOCHONDRIAL"/>
    <property type="match status" value="1"/>
</dbReference>
<evidence type="ECO:0000313" key="2">
    <source>
        <dbReference type="Proteomes" id="UP000477083"/>
    </source>
</evidence>
<comment type="caution">
    <text evidence="1">The sequence shown here is derived from an EMBL/GenBank/DDBJ whole genome shotgun (WGS) entry which is preliminary data.</text>
</comment>
<dbReference type="AlphaFoldDB" id="A0A6L8VMR9"/>
<accession>A0A6L8VMR9</accession>
<dbReference type="CDD" id="cd06558">
    <property type="entry name" value="crotonase-like"/>
    <property type="match status" value="1"/>
</dbReference>
<dbReference type="SUPFAM" id="SSF52096">
    <property type="entry name" value="ClpP/crotonase"/>
    <property type="match status" value="1"/>
</dbReference>
<dbReference type="GO" id="GO:0006635">
    <property type="term" value="P:fatty acid beta-oxidation"/>
    <property type="evidence" value="ECO:0007669"/>
    <property type="project" value="TreeGrafter"/>
</dbReference>
<reference evidence="1 2" key="1">
    <citation type="submission" date="2020-01" db="EMBL/GenBank/DDBJ databases">
        <title>Frigidibacter albus SP32T (=CGMCC 1.13995T).</title>
        <authorList>
            <person name="Liao X."/>
        </authorList>
    </citation>
    <scope>NUCLEOTIDE SEQUENCE [LARGE SCALE GENOMIC DNA]</scope>
    <source>
        <strain evidence="1 2">SP32</strain>
    </source>
</reference>
<organism evidence="1 2">
    <name type="scientific">Frigidibacter albus</name>
    <dbReference type="NCBI Taxonomy" id="1465486"/>
    <lineage>
        <taxon>Bacteria</taxon>
        <taxon>Pseudomonadati</taxon>
        <taxon>Pseudomonadota</taxon>
        <taxon>Alphaproteobacteria</taxon>
        <taxon>Rhodobacterales</taxon>
        <taxon>Paracoccaceae</taxon>
        <taxon>Frigidibacter</taxon>
    </lineage>
</organism>
<evidence type="ECO:0008006" key="3">
    <source>
        <dbReference type="Google" id="ProtNLM"/>
    </source>
</evidence>
<proteinExistence type="predicted"/>
<dbReference type="InterPro" id="IPR001753">
    <property type="entry name" value="Enoyl-CoA_hydra/iso"/>
</dbReference>
<sequence>MVLRSEQQGGVREIVLAQPEVHNAIGPDGARAIRLAIEAASADPEVLAVVLSAEGKSFCAGGNLRQIVEMVAGGEHAVTDRIYAEFQGMMRAIEALRPPLICAVDGPAIGLGCDIALAGDLTFVGEKGSFAQGWAALGLVPAPGGTRLIMRRGGTRALWRLMSERRIGSAEAERLGLAQAVDHARTAAMQAATAIAALPPEAVAATRRLSRIEGFDEHLATALEYQTGFLTSPAFAARADAILNRKAG</sequence>
<dbReference type="EMBL" id="WWNR01000015">
    <property type="protein sequence ID" value="MZQ91086.1"/>
    <property type="molecule type" value="Genomic_DNA"/>
</dbReference>